<sequence length="110" mass="11066">TLARGSHPCGRRRGPCWRQPLAGALQPSPFAGVALAAVGRAHRRCPCGLLPLRIATPASGVGLPCGLGMAAIGRPPVGGLGHGLVVGGRPCMGAGRGWSRLLQAAFTAKT</sequence>
<feature type="non-terminal residue" evidence="1">
    <location>
        <position position="1"/>
    </location>
</feature>
<name>A0A445MFW9_ENSVE</name>
<proteinExistence type="predicted"/>
<protein>
    <submittedName>
        <fullName evidence="1">Uncharacterized protein</fullName>
    </submittedName>
</protein>
<dbReference type="Proteomes" id="UP000290560">
    <property type="component" value="Unassembled WGS sequence"/>
</dbReference>
<reference evidence="1" key="1">
    <citation type="journal article" date="2018" name="Data Brief">
        <title>Genome sequence data from 17 accessions of Ensete ventricosum, a staple food crop for millions in Ethiopia.</title>
        <authorList>
            <person name="Yemataw Z."/>
            <person name="Muzemil S."/>
            <person name="Ambachew D."/>
            <person name="Tripathi L."/>
            <person name="Tesfaye K."/>
            <person name="Chala A."/>
            <person name="Farbos A."/>
            <person name="O'Neill P."/>
            <person name="Moore K."/>
            <person name="Grant M."/>
            <person name="Studholme D.J."/>
        </authorList>
    </citation>
    <scope>NUCLEOTIDE SEQUENCE [LARGE SCALE GENOMIC DNA]</scope>
    <source>
        <tissue evidence="1">Leaf</tissue>
    </source>
</reference>
<accession>A0A445MFW9</accession>
<evidence type="ECO:0000313" key="1">
    <source>
        <dbReference type="EMBL" id="RZR73187.1"/>
    </source>
</evidence>
<dbReference type="AlphaFoldDB" id="A0A445MFW9"/>
<gene>
    <name evidence="1" type="ORF">BHM03_00021236</name>
</gene>
<dbReference type="EMBL" id="KV875847">
    <property type="protein sequence ID" value="RZR73187.1"/>
    <property type="molecule type" value="Genomic_DNA"/>
</dbReference>
<organism evidence="1">
    <name type="scientific">Ensete ventricosum</name>
    <name type="common">Abyssinian banana</name>
    <name type="synonym">Musa ensete</name>
    <dbReference type="NCBI Taxonomy" id="4639"/>
    <lineage>
        <taxon>Eukaryota</taxon>
        <taxon>Viridiplantae</taxon>
        <taxon>Streptophyta</taxon>
        <taxon>Embryophyta</taxon>
        <taxon>Tracheophyta</taxon>
        <taxon>Spermatophyta</taxon>
        <taxon>Magnoliopsida</taxon>
        <taxon>Liliopsida</taxon>
        <taxon>Zingiberales</taxon>
        <taxon>Musaceae</taxon>
        <taxon>Ensete</taxon>
    </lineage>
</organism>